<comment type="caution">
    <text evidence="1">The sequence shown here is derived from an EMBL/GenBank/DDBJ whole genome shotgun (WGS) entry which is preliminary data.</text>
</comment>
<reference evidence="1 2" key="1">
    <citation type="submission" date="2016-11" db="EMBL/GenBank/DDBJ databases">
        <authorList>
            <person name="Varghese N."/>
            <person name="Submissions S."/>
        </authorList>
    </citation>
    <scope>NUCLEOTIDE SEQUENCE [LARGE SCALE GENOMIC DNA]</scope>
    <source>
        <strain evidence="1 2">DSM 6368</strain>
    </source>
</reference>
<dbReference type="InterPro" id="IPR053865">
    <property type="entry name" value="DUF6934"/>
</dbReference>
<organism evidence="1 2">
    <name type="scientific">Flavobacterium pectinovorum</name>
    <dbReference type="NCBI Taxonomy" id="29533"/>
    <lineage>
        <taxon>Bacteria</taxon>
        <taxon>Pseudomonadati</taxon>
        <taxon>Bacteroidota</taxon>
        <taxon>Flavobacteriia</taxon>
        <taxon>Flavobacteriales</taxon>
        <taxon>Flavobacteriaceae</taxon>
        <taxon>Flavobacterium</taxon>
    </lineage>
</organism>
<gene>
    <name evidence="1" type="ORF">SAMN05444387_0936</name>
</gene>
<dbReference type="EMBL" id="FRBX01000001">
    <property type="protein sequence ID" value="SHL56782.1"/>
    <property type="molecule type" value="Genomic_DNA"/>
</dbReference>
<dbReference type="Proteomes" id="UP000184216">
    <property type="component" value="Unassembled WGS sequence"/>
</dbReference>
<keyword evidence="2" id="KW-1185">Reference proteome</keyword>
<accession>A0ABY1IZK3</accession>
<evidence type="ECO:0000313" key="2">
    <source>
        <dbReference type="Proteomes" id="UP000184216"/>
    </source>
</evidence>
<evidence type="ECO:0000313" key="1">
    <source>
        <dbReference type="EMBL" id="SHL56782.1"/>
    </source>
</evidence>
<sequence>MNKIDIYETNLSIESTIVQYLFESNGEKKLIKAVQYSGFKTQTGLIMYNLGFGDYDFETKSISDNESSNNGDMRTVFNTVLNTVPKFFQDNPGFPIYVQGSDSSDLFEEECRISCFKNCDEACKNRNRRIRIYTYFVNKHFAALSKEYLFFGYDEQKETFVEYVPQNNYIAVLVYKKK</sequence>
<name>A0ABY1IZK3_9FLAO</name>
<proteinExistence type="predicted"/>
<dbReference type="RefSeq" id="WP_243396807.1">
    <property type="nucleotide sequence ID" value="NZ_FRBX01000001.1"/>
</dbReference>
<protein>
    <submittedName>
        <fullName evidence="1">Uncharacterized protein</fullName>
    </submittedName>
</protein>
<dbReference type="Pfam" id="PF22028">
    <property type="entry name" value="DUF6934"/>
    <property type="match status" value="1"/>
</dbReference>